<keyword evidence="5" id="KW-0641">Proline biosynthesis</keyword>
<dbReference type="InterPro" id="IPR010164">
    <property type="entry name" value="Orn_aminotrans"/>
</dbReference>
<dbReference type="PROSITE" id="PS00600">
    <property type="entry name" value="AA_TRANSFER_CLASS_3"/>
    <property type="match status" value="1"/>
</dbReference>
<dbReference type="HOGENOM" id="CLU_016922_10_3_3"/>
<evidence type="ECO:0000256" key="2">
    <source>
        <dbReference type="ARBA" id="ARBA00004998"/>
    </source>
</evidence>
<keyword evidence="5" id="KW-0028">Amino-acid biosynthesis</keyword>
<dbReference type="CDD" id="cd00610">
    <property type="entry name" value="OAT_like"/>
    <property type="match status" value="1"/>
</dbReference>
<evidence type="ECO:0000256" key="4">
    <source>
        <dbReference type="ARBA" id="ARBA00022576"/>
    </source>
</evidence>
<evidence type="ECO:0000256" key="9">
    <source>
        <dbReference type="RuleBase" id="RU003560"/>
    </source>
</evidence>
<dbReference type="GO" id="GO:0042802">
    <property type="term" value="F:identical protein binding"/>
    <property type="evidence" value="ECO:0007669"/>
    <property type="project" value="TreeGrafter"/>
</dbReference>
<dbReference type="InterPro" id="IPR015422">
    <property type="entry name" value="PyrdxlP-dep_Trfase_small"/>
</dbReference>
<dbReference type="PANTHER" id="PTHR11986">
    <property type="entry name" value="AMINOTRANSFERASE CLASS III"/>
    <property type="match status" value="1"/>
</dbReference>
<dbReference type="InterPro" id="IPR015424">
    <property type="entry name" value="PyrdxlP-dep_Trfase"/>
</dbReference>
<evidence type="ECO:0000256" key="5">
    <source>
        <dbReference type="ARBA" id="ARBA00022650"/>
    </source>
</evidence>
<dbReference type="GO" id="GO:0004587">
    <property type="term" value="F:ornithine aminotransferase activity"/>
    <property type="evidence" value="ECO:0007669"/>
    <property type="project" value="UniProtKB-EC"/>
</dbReference>
<dbReference type="RefSeq" id="WP_011316460.1">
    <property type="nucleotide sequence ID" value="NC_007410.1"/>
</dbReference>
<evidence type="ECO:0000256" key="3">
    <source>
        <dbReference type="ARBA" id="ARBA00012924"/>
    </source>
</evidence>
<comment type="cofactor">
    <cofactor evidence="1">
        <name>pyridoxal 5'-phosphate</name>
        <dbReference type="ChEBI" id="CHEBI:597326"/>
    </cofactor>
</comment>
<evidence type="ECO:0000313" key="11">
    <source>
        <dbReference type="Proteomes" id="UP000002533"/>
    </source>
</evidence>
<comment type="pathway">
    <text evidence="2">Amino-acid biosynthesis; L-proline biosynthesis; L-glutamate 5-semialdehyde from L-ornithine: step 1/1.</text>
</comment>
<dbReference type="EC" id="2.6.1.13" evidence="3"/>
<protein>
    <recommendedName>
        <fullName evidence="3">ornithine aminotransferase</fullName>
        <ecNumber evidence="3">2.6.1.13</ecNumber>
    </recommendedName>
    <alternativeName>
        <fullName evidence="8">Ornithine--oxo-acid aminotransferase</fullName>
    </alternativeName>
</protein>
<dbReference type="GeneID" id="58727070"/>
<evidence type="ECO:0000256" key="1">
    <source>
        <dbReference type="ARBA" id="ARBA00001933"/>
    </source>
</evidence>
<proteinExistence type="inferred from homology"/>
<dbReference type="PANTHER" id="PTHR11986:SF18">
    <property type="entry name" value="ORNITHINE AMINOTRANSFERASE, MITOCHONDRIAL"/>
    <property type="match status" value="1"/>
</dbReference>
<keyword evidence="10" id="KW-0614">Plasmid</keyword>
<gene>
    <name evidence="10" type="ordered locus">Ava_B0165</name>
</gene>
<comment type="similarity">
    <text evidence="9">Belongs to the class-III pyridoxal-phosphate-dependent aminotransferase family.</text>
</comment>
<dbReference type="NCBIfam" id="NF002325">
    <property type="entry name" value="PRK01278.1"/>
    <property type="match status" value="1"/>
</dbReference>
<dbReference type="NCBIfam" id="TIGR01885">
    <property type="entry name" value="Orn_aminotrans"/>
    <property type="match status" value="1"/>
</dbReference>
<geneLocation type="plasmid" evidence="11">
    <name>pAnaA</name>
</geneLocation>
<dbReference type="SUPFAM" id="SSF53383">
    <property type="entry name" value="PLP-dependent transferases"/>
    <property type="match status" value="1"/>
</dbReference>
<keyword evidence="4 10" id="KW-0032">Aminotransferase</keyword>
<dbReference type="FunFam" id="3.40.640.10:FF:000011">
    <property type="entry name" value="Ornithine aminotransferase"/>
    <property type="match status" value="1"/>
</dbReference>
<dbReference type="Gene3D" id="3.90.1150.10">
    <property type="entry name" value="Aspartate Aminotransferase, domain 1"/>
    <property type="match status" value="1"/>
</dbReference>
<keyword evidence="7 9" id="KW-0663">Pyridoxal phosphate</keyword>
<dbReference type="InterPro" id="IPR049704">
    <property type="entry name" value="Aminotrans_3_PPA_site"/>
</dbReference>
<dbReference type="InterPro" id="IPR050103">
    <property type="entry name" value="Class-III_PLP-dep_AT"/>
</dbReference>
<organism evidence="10 11">
    <name type="scientific">Trichormus variabilis (strain ATCC 29413 / PCC 7937)</name>
    <name type="common">Anabaena variabilis</name>
    <dbReference type="NCBI Taxonomy" id="240292"/>
    <lineage>
        <taxon>Bacteria</taxon>
        <taxon>Bacillati</taxon>
        <taxon>Cyanobacteriota</taxon>
        <taxon>Cyanophyceae</taxon>
        <taxon>Nostocales</taxon>
        <taxon>Nostocaceae</taxon>
        <taxon>Trichormus</taxon>
    </lineage>
</organism>
<dbReference type="Proteomes" id="UP000002533">
    <property type="component" value="Plasmid pAnaA"/>
</dbReference>
<dbReference type="GO" id="GO:0055129">
    <property type="term" value="P:L-proline biosynthetic process"/>
    <property type="evidence" value="ECO:0007669"/>
    <property type="project" value="UniProtKB-UniPathway"/>
</dbReference>
<evidence type="ECO:0000256" key="8">
    <source>
        <dbReference type="ARBA" id="ARBA00030587"/>
    </source>
</evidence>
<dbReference type="AlphaFoldDB" id="Q3M2A9"/>
<dbReference type="InterPro" id="IPR015421">
    <property type="entry name" value="PyrdxlP-dep_Trfase_major"/>
</dbReference>
<dbReference type="KEGG" id="ava:Ava_B0165"/>
<evidence type="ECO:0000256" key="7">
    <source>
        <dbReference type="ARBA" id="ARBA00022898"/>
    </source>
</evidence>
<keyword evidence="6 10" id="KW-0808">Transferase</keyword>
<dbReference type="InterPro" id="IPR005814">
    <property type="entry name" value="Aminotrans_3"/>
</dbReference>
<evidence type="ECO:0000313" key="10">
    <source>
        <dbReference type="EMBL" id="ABA24877.1"/>
    </source>
</evidence>
<dbReference type="PIRSF" id="PIRSF000521">
    <property type="entry name" value="Transaminase_4ab_Lys_Orn"/>
    <property type="match status" value="1"/>
</dbReference>
<dbReference type="Gene3D" id="3.40.640.10">
    <property type="entry name" value="Type I PLP-dependent aspartate aminotransferase-like (Major domain)"/>
    <property type="match status" value="1"/>
</dbReference>
<dbReference type="EMBL" id="CP000119">
    <property type="protein sequence ID" value="ABA24877.1"/>
    <property type="molecule type" value="Genomic_DNA"/>
</dbReference>
<sequence>MQAANISLEISSFDTMNTQDYIELEQQYGADNYHPLDVVITKGEGVWVWDIEGKKYLDFLSAYSALNQGHCHPKILQAMIKQAQQVTLTSRAFRNDQLGKFYQKLCQISGLPKVLPMNSGAEAVETAIKAIRKWAYKVKGIPENQAEIIVCSNNFSGRTISLISFSTEEQYQDGFGPLTTGFKVIPFGDAQALEQAITPNTAAFLVEPIQGEGGIIVPPHGFLKQAEQICRHHHVLLVFDEIQTGLGRTGKMFAHQYENVKPDGITVGKALSGGFYPISAFISTEEVMGIFQPGDHGSTFGGNPLAAAIGIAALDVLIEEKLPEKALKLGEYFIEKLQSIESTYIKEVRGKGLLIGMELYPEAGGARRFCKALAKEGLLAKETRDNVIRFAPPLVISEDEIDWALEKIERVLTTT</sequence>
<accession>Q3M2A9</accession>
<reference evidence="11" key="1">
    <citation type="journal article" date="2014" name="Stand. Genomic Sci.">
        <title>Complete genome sequence of Anabaena variabilis ATCC 29413.</title>
        <authorList>
            <person name="Thiel T."/>
            <person name="Pratte B.S."/>
            <person name="Zhong J."/>
            <person name="Goodwin L."/>
            <person name="Copeland A."/>
            <person name="Lucas S."/>
            <person name="Han C."/>
            <person name="Pitluck S."/>
            <person name="Land M.L."/>
            <person name="Kyrpides N.C."/>
            <person name="Woyke T."/>
        </authorList>
    </citation>
    <scope>NUCLEOTIDE SEQUENCE [LARGE SCALE GENOMIC DNA]</scope>
    <source>
        <strain evidence="11">ATCC 29413 / PCC 7937</strain>
    </source>
</reference>
<dbReference type="Pfam" id="PF00202">
    <property type="entry name" value="Aminotran_3"/>
    <property type="match status" value="1"/>
</dbReference>
<name>Q3M2A9_TRIV2</name>
<dbReference type="GO" id="GO:0030170">
    <property type="term" value="F:pyridoxal phosphate binding"/>
    <property type="evidence" value="ECO:0007669"/>
    <property type="project" value="InterPro"/>
</dbReference>
<evidence type="ECO:0000256" key="6">
    <source>
        <dbReference type="ARBA" id="ARBA00022679"/>
    </source>
</evidence>
<dbReference type="UniPathway" id="UPA00098">
    <property type="reaction ID" value="UER00358"/>
</dbReference>